<feature type="domain" description="Xylanolytic transcriptional activator regulatory" evidence="7">
    <location>
        <begin position="223"/>
        <end position="305"/>
    </location>
</feature>
<dbReference type="STRING" id="1093900.A0A507AYH2"/>
<gene>
    <name evidence="8" type="ORF">E0L32_000189</name>
</gene>
<evidence type="ECO:0000256" key="6">
    <source>
        <dbReference type="SAM" id="MobiDB-lite"/>
    </source>
</evidence>
<reference evidence="8 9" key="1">
    <citation type="submission" date="2019-06" db="EMBL/GenBank/DDBJ databases">
        <title>Draft genome sequence of the filamentous fungus Phialemoniopsis curvata isolated from diesel fuel.</title>
        <authorList>
            <person name="Varaljay V.A."/>
            <person name="Lyon W.J."/>
            <person name="Crouch A.L."/>
            <person name="Drake C.E."/>
            <person name="Hollomon J.M."/>
            <person name="Nadeau L.J."/>
            <person name="Nunn H.S."/>
            <person name="Stevenson B.S."/>
            <person name="Bojanowski C.L."/>
            <person name="Crookes-Goodson W.J."/>
        </authorList>
    </citation>
    <scope>NUCLEOTIDE SEQUENCE [LARGE SCALE GENOMIC DNA]</scope>
    <source>
        <strain evidence="8 9">D216</strain>
    </source>
</reference>
<keyword evidence="2" id="KW-0479">Metal-binding</keyword>
<name>A0A507AYH2_9PEZI</name>
<comment type="caution">
    <text evidence="8">The sequence shown here is derived from an EMBL/GenBank/DDBJ whole genome shotgun (WGS) entry which is preliminary data.</text>
</comment>
<dbReference type="PANTHER" id="PTHR47338">
    <property type="entry name" value="ZN(II)2CYS6 TRANSCRIPTION FACTOR (EUROFUNG)-RELATED"/>
    <property type="match status" value="1"/>
</dbReference>
<dbReference type="GO" id="GO:0008270">
    <property type="term" value="F:zinc ion binding"/>
    <property type="evidence" value="ECO:0007669"/>
    <property type="project" value="InterPro"/>
</dbReference>
<dbReference type="PANTHER" id="PTHR47338:SF7">
    <property type="entry name" value="ZN(II)2CYS6 TRANSCRIPTION FACTOR (EUROFUNG)"/>
    <property type="match status" value="1"/>
</dbReference>
<dbReference type="GO" id="GO:0006351">
    <property type="term" value="P:DNA-templated transcription"/>
    <property type="evidence" value="ECO:0007669"/>
    <property type="project" value="InterPro"/>
</dbReference>
<keyword evidence="9" id="KW-1185">Reference proteome</keyword>
<dbReference type="GO" id="GO:0000981">
    <property type="term" value="F:DNA-binding transcription factor activity, RNA polymerase II-specific"/>
    <property type="evidence" value="ECO:0007669"/>
    <property type="project" value="InterPro"/>
</dbReference>
<comment type="subcellular location">
    <subcellularLocation>
        <location evidence="1">Nucleus</location>
    </subcellularLocation>
</comment>
<feature type="region of interest" description="Disordered" evidence="6">
    <location>
        <begin position="36"/>
        <end position="72"/>
    </location>
</feature>
<evidence type="ECO:0000256" key="5">
    <source>
        <dbReference type="ARBA" id="ARBA00023242"/>
    </source>
</evidence>
<dbReference type="InterPro" id="IPR007219">
    <property type="entry name" value="XnlR_reg_dom"/>
</dbReference>
<dbReference type="AlphaFoldDB" id="A0A507AYH2"/>
<evidence type="ECO:0000313" key="8">
    <source>
        <dbReference type="EMBL" id="TPX15855.1"/>
    </source>
</evidence>
<dbReference type="SMART" id="SM00906">
    <property type="entry name" value="Fungal_trans"/>
    <property type="match status" value="1"/>
</dbReference>
<dbReference type="InParanoid" id="A0A507AYH2"/>
<keyword evidence="4" id="KW-0804">Transcription</keyword>
<keyword evidence="3" id="KW-0805">Transcription regulation</keyword>
<evidence type="ECO:0000256" key="4">
    <source>
        <dbReference type="ARBA" id="ARBA00023163"/>
    </source>
</evidence>
<dbReference type="EMBL" id="SKBQ01000001">
    <property type="protein sequence ID" value="TPX15855.1"/>
    <property type="molecule type" value="Genomic_DNA"/>
</dbReference>
<keyword evidence="5" id="KW-0539">Nucleus</keyword>
<dbReference type="CDD" id="cd12148">
    <property type="entry name" value="fungal_TF_MHR"/>
    <property type="match status" value="1"/>
</dbReference>
<evidence type="ECO:0000256" key="1">
    <source>
        <dbReference type="ARBA" id="ARBA00004123"/>
    </source>
</evidence>
<dbReference type="RefSeq" id="XP_030997566.1">
    <property type="nucleotide sequence ID" value="XM_031136008.1"/>
</dbReference>
<evidence type="ECO:0000313" key="9">
    <source>
        <dbReference type="Proteomes" id="UP000319257"/>
    </source>
</evidence>
<dbReference type="GO" id="GO:0003677">
    <property type="term" value="F:DNA binding"/>
    <property type="evidence" value="ECO:0007669"/>
    <property type="project" value="InterPro"/>
</dbReference>
<proteinExistence type="predicted"/>
<evidence type="ECO:0000259" key="7">
    <source>
        <dbReference type="SMART" id="SM00906"/>
    </source>
</evidence>
<dbReference type="InterPro" id="IPR050815">
    <property type="entry name" value="TF_fung"/>
</dbReference>
<sequence length="711" mass="79560">MAAQIVRDSISSAPAMLVRQHGPAYRTSLPLRAAEAPGGRTDELKGNSKVTAPSSEGQADPGNMLQSWTTSQASLAHSSGQGSAAIGANPCPPWLCAPELPDLKQVRMLVNHYFHNVHPLRCYAFTHRPTFLRRLDNDLSSADLKNNALLHIMCALGAQFYALEYSDTVQVLSAKTILMAGCHWARMAQRILFDNLDKVSTEYLMTAQLLYDHALRMANFTQAFMLGGIMARMAQALQINLEYSVDLLGQSPEADALSVTTRECRRRLMWSCYVTDAICGSGVDQLTLIHERDIKIQLPCKERSFLHEYPSITRTLQGPTLPFVPQESIPADLDDNVGILAYFVQHMEIRRRVLRYIKHLDEAKLPWLPDSEYALLDQELQTWYESLPDNLKFTPAAIYIREESSQLGALCLLHCAFHQTLCDLYRLGTPALYKLRSAFQFPLEQGEFQKELQWKLFKAARTLAAIIAEAERHGPHVIGDTWLPTIAYDSNRIMLYYLTQLVDPTDLPKKQLVIKTIPYLQSNVKALKAMMATNAVADGLAHAAEAMLEKLGVDSNSIRPWPSIVLDDPYLAVLDPARRTVPGTPAQTAPDYVLNPLSIYRMARNDIPERHAPENTISPSAHTQSPEEVARIAPTFRSTPIDEGRTTPDTSLYETADDFEHSLDMFFMPDLAWDWQPAEMVLGSGMESEGLLPWVGTSQLNDFGSLPHQFP</sequence>
<dbReference type="GO" id="GO:0005634">
    <property type="term" value="C:nucleus"/>
    <property type="evidence" value="ECO:0007669"/>
    <property type="project" value="UniProtKB-SubCell"/>
</dbReference>
<feature type="compositionally biased region" description="Polar residues" evidence="6">
    <location>
        <begin position="48"/>
        <end position="57"/>
    </location>
</feature>
<dbReference type="GeneID" id="41967636"/>
<accession>A0A507AYH2</accession>
<dbReference type="Pfam" id="PF04082">
    <property type="entry name" value="Fungal_trans"/>
    <property type="match status" value="1"/>
</dbReference>
<dbReference type="Proteomes" id="UP000319257">
    <property type="component" value="Unassembled WGS sequence"/>
</dbReference>
<protein>
    <recommendedName>
        <fullName evidence="7">Xylanolytic transcriptional activator regulatory domain-containing protein</fullName>
    </recommendedName>
</protein>
<evidence type="ECO:0000256" key="2">
    <source>
        <dbReference type="ARBA" id="ARBA00022723"/>
    </source>
</evidence>
<evidence type="ECO:0000256" key="3">
    <source>
        <dbReference type="ARBA" id="ARBA00023015"/>
    </source>
</evidence>
<dbReference type="OrthoDB" id="2563500at2759"/>
<organism evidence="8 9">
    <name type="scientific">Thyridium curvatum</name>
    <dbReference type="NCBI Taxonomy" id="1093900"/>
    <lineage>
        <taxon>Eukaryota</taxon>
        <taxon>Fungi</taxon>
        <taxon>Dikarya</taxon>
        <taxon>Ascomycota</taxon>
        <taxon>Pezizomycotina</taxon>
        <taxon>Sordariomycetes</taxon>
        <taxon>Sordariomycetidae</taxon>
        <taxon>Thyridiales</taxon>
        <taxon>Thyridiaceae</taxon>
        <taxon>Thyridium</taxon>
    </lineage>
</organism>